<dbReference type="NCBIfam" id="TIGR02517">
    <property type="entry name" value="type_II_gspD"/>
    <property type="match status" value="1"/>
</dbReference>
<dbReference type="GO" id="GO:0015627">
    <property type="term" value="C:type II protein secretion system complex"/>
    <property type="evidence" value="ECO:0007669"/>
    <property type="project" value="InterPro"/>
</dbReference>
<keyword evidence="7" id="KW-0653">Protein transport</keyword>
<dbReference type="Pfam" id="PF21305">
    <property type="entry name" value="type_II_gspD_N0"/>
    <property type="match status" value="1"/>
</dbReference>
<comment type="similarity">
    <text evidence="2">Belongs to the bacterial secretin family. GSP D subfamily.</text>
</comment>
<evidence type="ECO:0000256" key="1">
    <source>
        <dbReference type="ARBA" id="ARBA00004442"/>
    </source>
</evidence>
<evidence type="ECO:0000313" key="15">
    <source>
        <dbReference type="EMBL" id="TXS89035.1"/>
    </source>
</evidence>
<keyword evidence="6" id="KW-0732">Signal</keyword>
<comment type="caution">
    <text evidence="15">The sequence shown here is derived from an EMBL/GenBank/DDBJ whole genome shotgun (WGS) entry which is preliminary data.</text>
</comment>
<evidence type="ECO:0000256" key="7">
    <source>
        <dbReference type="ARBA" id="ARBA00022927"/>
    </source>
</evidence>
<keyword evidence="3 10" id="KW-0813">Transport</keyword>
<dbReference type="PANTHER" id="PTHR30332:SF24">
    <property type="entry name" value="SECRETIN GSPD-RELATED"/>
    <property type="match status" value="1"/>
</dbReference>
<accession>A0A5C8ZLJ4</accession>
<evidence type="ECO:0000259" key="12">
    <source>
        <dbReference type="Pfam" id="PF00263"/>
    </source>
</evidence>
<protein>
    <submittedName>
        <fullName evidence="15">Type II secretion system protein GspD</fullName>
    </submittedName>
</protein>
<evidence type="ECO:0000259" key="13">
    <source>
        <dbReference type="Pfam" id="PF03958"/>
    </source>
</evidence>
<evidence type="ECO:0000256" key="2">
    <source>
        <dbReference type="ARBA" id="ARBA00006980"/>
    </source>
</evidence>
<dbReference type="Gene3D" id="3.30.1370.120">
    <property type="match status" value="3"/>
</dbReference>
<feature type="compositionally biased region" description="Polar residues" evidence="11">
    <location>
        <begin position="627"/>
        <end position="647"/>
    </location>
</feature>
<dbReference type="InterPro" id="IPR013356">
    <property type="entry name" value="T2SS_GspD"/>
</dbReference>
<organism evidence="15 16">
    <name type="scientific">Parahaliea aestuarii</name>
    <dbReference type="NCBI Taxonomy" id="1852021"/>
    <lineage>
        <taxon>Bacteria</taxon>
        <taxon>Pseudomonadati</taxon>
        <taxon>Pseudomonadota</taxon>
        <taxon>Gammaproteobacteria</taxon>
        <taxon>Cellvibrionales</taxon>
        <taxon>Halieaceae</taxon>
        <taxon>Parahaliea</taxon>
    </lineage>
</organism>
<dbReference type="Pfam" id="PF00263">
    <property type="entry name" value="Secretin"/>
    <property type="match status" value="1"/>
</dbReference>
<dbReference type="InterPro" id="IPR004846">
    <property type="entry name" value="T2SS/T3SS_dom"/>
</dbReference>
<evidence type="ECO:0000256" key="3">
    <source>
        <dbReference type="ARBA" id="ARBA00022448"/>
    </source>
</evidence>
<dbReference type="PANTHER" id="PTHR30332">
    <property type="entry name" value="PROBABLE GENERAL SECRETION PATHWAY PROTEIN D"/>
    <property type="match status" value="1"/>
</dbReference>
<evidence type="ECO:0000259" key="14">
    <source>
        <dbReference type="Pfam" id="PF21305"/>
    </source>
</evidence>
<dbReference type="EMBL" id="VRYZ01000011">
    <property type="protein sequence ID" value="TXS89035.1"/>
    <property type="molecule type" value="Genomic_DNA"/>
</dbReference>
<dbReference type="Proteomes" id="UP000321933">
    <property type="component" value="Unassembled WGS sequence"/>
</dbReference>
<evidence type="ECO:0000313" key="16">
    <source>
        <dbReference type="Proteomes" id="UP000321933"/>
    </source>
</evidence>
<feature type="domain" description="GspD-like N0" evidence="14">
    <location>
        <begin position="42"/>
        <end position="110"/>
    </location>
</feature>
<evidence type="ECO:0000256" key="11">
    <source>
        <dbReference type="SAM" id="MobiDB-lite"/>
    </source>
</evidence>
<dbReference type="InterPro" id="IPR049371">
    <property type="entry name" value="GspD-like_N0"/>
</dbReference>
<feature type="region of interest" description="Disordered" evidence="11">
    <location>
        <begin position="618"/>
        <end position="654"/>
    </location>
</feature>
<proteinExistence type="inferred from homology"/>
<evidence type="ECO:0000256" key="4">
    <source>
        <dbReference type="ARBA" id="ARBA00022452"/>
    </source>
</evidence>
<evidence type="ECO:0000256" key="10">
    <source>
        <dbReference type="RuleBase" id="RU004004"/>
    </source>
</evidence>
<dbReference type="InterPro" id="IPR050810">
    <property type="entry name" value="Bact_Secretion_Sys_Channel"/>
</dbReference>
<dbReference type="InterPro" id="IPR038591">
    <property type="entry name" value="NolW-like_sf"/>
</dbReference>
<dbReference type="PRINTS" id="PR00811">
    <property type="entry name" value="BCTERIALGSPD"/>
</dbReference>
<dbReference type="Pfam" id="PF03958">
    <property type="entry name" value="Secretin_N"/>
    <property type="match status" value="3"/>
</dbReference>
<name>A0A5C8ZLJ4_9GAMM</name>
<dbReference type="GO" id="GO:0015628">
    <property type="term" value="P:protein secretion by the type II secretion system"/>
    <property type="evidence" value="ECO:0007669"/>
    <property type="project" value="InterPro"/>
</dbReference>
<gene>
    <name evidence="15" type="primary">gspD</name>
    <name evidence="15" type="ORF">FVW59_19105</name>
</gene>
<keyword evidence="4" id="KW-1134">Transmembrane beta strand</keyword>
<feature type="domain" description="NolW-like" evidence="13">
    <location>
        <begin position="200"/>
        <end position="265"/>
    </location>
</feature>
<evidence type="ECO:0000256" key="8">
    <source>
        <dbReference type="ARBA" id="ARBA00023136"/>
    </source>
</evidence>
<dbReference type="AlphaFoldDB" id="A0A5C8ZLJ4"/>
<evidence type="ECO:0000256" key="6">
    <source>
        <dbReference type="ARBA" id="ARBA00022729"/>
    </source>
</evidence>
<dbReference type="OrthoDB" id="9775455at2"/>
<dbReference type="GO" id="GO:0009279">
    <property type="term" value="C:cell outer membrane"/>
    <property type="evidence" value="ECO:0007669"/>
    <property type="project" value="UniProtKB-SubCell"/>
</dbReference>
<dbReference type="InterPro" id="IPR005644">
    <property type="entry name" value="NolW-like"/>
</dbReference>
<reference evidence="15 16" key="1">
    <citation type="submission" date="2019-08" db="EMBL/GenBank/DDBJ databases">
        <title>Parahaliea maris sp. nov., isolated from the surface seawater.</title>
        <authorList>
            <person name="Liu Y."/>
        </authorList>
    </citation>
    <scope>NUCLEOTIDE SEQUENCE [LARGE SCALE GENOMIC DNA]</scope>
    <source>
        <strain evidence="15 16">S2-26</strain>
    </source>
</reference>
<evidence type="ECO:0000256" key="9">
    <source>
        <dbReference type="ARBA" id="ARBA00023237"/>
    </source>
</evidence>
<comment type="subcellular location">
    <subcellularLocation>
        <location evidence="1 10">Cell outer membrane</location>
    </subcellularLocation>
</comment>
<feature type="domain" description="NolW-like" evidence="13">
    <location>
        <begin position="272"/>
        <end position="346"/>
    </location>
</feature>
<dbReference type="InterPro" id="IPR001775">
    <property type="entry name" value="GspD/PilQ"/>
</dbReference>
<sequence>MLLNTFFSIKQRYTFLFIVLFLQSIPAPHAQEATAGEKITLSLENADIKHLIQWASAYIDKTIIVHPAVQGKVTVIAGEPIPAVQVGSIFQSVLQVYGFIAVESDDTIKVLPETLSSSSTSAIAEGNQNAGKEQVVTKVIPIEHQSADALAGRLKPFLSNGATVVVFPESNSLLVADRAQVVNRLEEIIDRIDRDNSTNVSVIRLQHSKATDIVSRLQEVLPKKADNAQGKLLYTADDRSNSILVSGDEESVKPVIGLINRLDTPNTYSANTQVVFLEYADAQSIAESLKAISEGIRSRDMQAGKPDIAVIIEVNEEHNALIITATPTVIDEMRQVILQLDQRRMQVVVEALIVEVNEEDAKDLGVEWRALLDIEGGFAGNSTLTKNLPVPDLPGLGPGLSLGFLRADETGLLIRALETSGAANILSKPTIVSLDNEEATILVGSNVPFITGSSTSSASPTSNPFQTITRQDIGITLAIKPQINMNRSITLEIEQKVESLSDSVTSTADVVTNKREIQTKVLIEHDQILVLGGLMRDELQESGQGVPLLSDIPLLGRLFQGKATQVRKNNLMVFIRPTILASSDEGARLTKQQFNQISQDQSYINEKIDTFLVPHEPPHIGEDAYWDNSTQGPEASDESSAVNQGSVQPDVGAQ</sequence>
<keyword evidence="9" id="KW-0998">Cell outer membrane</keyword>
<evidence type="ECO:0000256" key="5">
    <source>
        <dbReference type="ARBA" id="ARBA00022692"/>
    </source>
</evidence>
<keyword evidence="8" id="KW-0472">Membrane</keyword>
<keyword evidence="16" id="KW-1185">Reference proteome</keyword>
<keyword evidence="5" id="KW-0812">Transmembrane</keyword>
<feature type="domain" description="Type II/III secretion system secretin-like" evidence="12">
    <location>
        <begin position="416"/>
        <end position="580"/>
    </location>
</feature>
<feature type="domain" description="NolW-like" evidence="13">
    <location>
        <begin position="137"/>
        <end position="195"/>
    </location>
</feature>